<feature type="compositionally biased region" description="Polar residues" evidence="8">
    <location>
        <begin position="691"/>
        <end position="701"/>
    </location>
</feature>
<keyword evidence="10" id="KW-1185">Reference proteome</keyword>
<feature type="compositionally biased region" description="Basic residues" evidence="8">
    <location>
        <begin position="577"/>
        <end position="594"/>
    </location>
</feature>
<feature type="compositionally biased region" description="Low complexity" evidence="8">
    <location>
        <begin position="678"/>
        <end position="690"/>
    </location>
</feature>
<feature type="compositionally biased region" description="Low complexity" evidence="8">
    <location>
        <begin position="266"/>
        <end position="278"/>
    </location>
</feature>
<feature type="compositionally biased region" description="Basic and acidic residues" evidence="8">
    <location>
        <begin position="702"/>
        <end position="713"/>
    </location>
</feature>
<sequence>MGSCTRRHFLLSTCFLQLITIVERQVFDFLGYMWAPIIANFFHIIFVIFGFYGAYHFRAKYIVAYLIWNFIWIGWNVFLICFYLDVGVLDKDSDILNLGTGSVSWFEVNGYGCIPTYPTNITNEDLSRPVRPEQVDSCLIDYPIVEVIHSGIQCILAVLAILGAILIAVIFLDEDDRFDFMGGDAKSPQHTCVHPMYVSYSSIPTSASTTMLSNKQFHNNSNAISADQSNTQLNSSTNPKSTPPSSPLSSSMTQKQQPKTARIQSRKNSGSSNYSSFINRPDIKYTQVSTEQLMSNLDDSHESFSLNTFQTAADQSGNTYIPFQKPVPIISGHDNSMINPLCESTHTITSNNNNNLNSSISSNMNNNNFPDPNINSNQIRGIVNPLMRSQPVQWNDQYHNDHEPHPQHNIHQNYHYPHSHPHVIHQPYPDVSPESTENYVMPYQYVTRSPNLNRISARRRHDRVQQQQVANFCDQIRDAPPGYDDAYIARAKSQDRLSNRRLRKAHKKSKHRQSFYSIEFGPAADTIRGRPDNILDYQDGNEHGDAQMSPKPMTPRRVKRRSVMTRGTNGRQSTTSRRSHSSSRSSVRHSRRKFQQNPVTKLMEQQQLQQSSSKQFASFSHNENPSLTATNLKSLNNDIIANATSKPNYKDFSRNINPDPIYYNTSVSTLQLQESWNSGSPSGHSPSTGHYNPTYQHSTPNLHHEGEHVDELYNNRPPSVRSSYSNFHGTRPLSSYQQTTENVFAGITSGQQQPQPQPAVYPQSQAPLSRRSASRESIRSMAFLNSGPPAYNLNYHTPPDSETTM</sequence>
<feature type="compositionally biased region" description="Low complexity" evidence="8">
    <location>
        <begin position="751"/>
        <end position="771"/>
    </location>
</feature>
<feature type="region of interest" description="Disordered" evidence="8">
    <location>
        <begin position="674"/>
        <end position="733"/>
    </location>
</feature>
<proteinExistence type="inferred from homology"/>
<feature type="region of interest" description="Disordered" evidence="8">
    <location>
        <begin position="227"/>
        <end position="278"/>
    </location>
</feature>
<feature type="transmembrane region" description="Helical" evidence="7">
    <location>
        <begin position="34"/>
        <end position="55"/>
    </location>
</feature>
<evidence type="ECO:0000256" key="8">
    <source>
        <dbReference type="SAM" id="MobiDB-lite"/>
    </source>
</evidence>
<dbReference type="InterPro" id="IPR008516">
    <property type="entry name" value="Na/K-Atpase_Interacting"/>
</dbReference>
<evidence type="ECO:0000256" key="7">
    <source>
        <dbReference type="RuleBase" id="RU368041"/>
    </source>
</evidence>
<reference evidence="9 10" key="1">
    <citation type="submission" date="2020-11" db="EMBL/GenBank/DDBJ databases">
        <authorList>
            <person name="Wallbank WR R."/>
            <person name="Pardo Diaz C."/>
            <person name="Kozak K."/>
            <person name="Martin S."/>
            <person name="Jiggins C."/>
            <person name="Moest M."/>
            <person name="Warren A I."/>
            <person name="Generalovic N T."/>
            <person name="Byers J.R.P. K."/>
            <person name="Montejo-Kovacevich G."/>
            <person name="Yen C E."/>
        </authorList>
    </citation>
    <scope>NUCLEOTIDE SEQUENCE [LARGE SCALE GENOMIC DNA]</scope>
</reference>
<comment type="similarity">
    <text evidence="2 7">Belongs to the NKAIN family.</text>
</comment>
<evidence type="ECO:0000256" key="4">
    <source>
        <dbReference type="ARBA" id="ARBA00022692"/>
    </source>
</evidence>
<evidence type="ECO:0000256" key="3">
    <source>
        <dbReference type="ARBA" id="ARBA00022475"/>
    </source>
</evidence>
<evidence type="ECO:0000313" key="9">
    <source>
        <dbReference type="EMBL" id="CAD7077809.1"/>
    </source>
</evidence>
<keyword evidence="4 7" id="KW-0812">Transmembrane</keyword>
<evidence type="ECO:0000256" key="5">
    <source>
        <dbReference type="ARBA" id="ARBA00022989"/>
    </source>
</evidence>
<feature type="transmembrane region" description="Helical" evidence="7">
    <location>
        <begin position="150"/>
        <end position="172"/>
    </location>
</feature>
<feature type="compositionally biased region" description="Low complexity" evidence="8">
    <location>
        <begin position="605"/>
        <end position="620"/>
    </location>
</feature>
<gene>
    <name evidence="9" type="ORF">HERILL_LOCUS1121</name>
</gene>
<feature type="region of interest" description="Disordered" evidence="8">
    <location>
        <begin position="748"/>
        <end position="805"/>
    </location>
</feature>
<accession>A0A7R8UC35</accession>
<comment type="subcellular location">
    <subcellularLocation>
        <location evidence="1 7">Cell membrane</location>
        <topology evidence="1 7">Multi-pass membrane protein</topology>
    </subcellularLocation>
</comment>
<dbReference type="PANTHER" id="PTHR13084">
    <property type="entry name" value="T-CELL LYMPHOMA BREAKPOINT-ASSOCIATED TARGET 1-RELATED"/>
    <property type="match status" value="1"/>
</dbReference>
<evidence type="ECO:0000256" key="6">
    <source>
        <dbReference type="ARBA" id="ARBA00023136"/>
    </source>
</evidence>
<feature type="compositionally biased region" description="Basic residues" evidence="8">
    <location>
        <begin position="499"/>
        <end position="513"/>
    </location>
</feature>
<feature type="transmembrane region" description="Helical" evidence="7">
    <location>
        <begin position="62"/>
        <end position="86"/>
    </location>
</feature>
<keyword evidence="3 7" id="KW-1003">Cell membrane</keyword>
<protein>
    <recommendedName>
        <fullName evidence="7">Sodium/potassium-transporting ATPase subunit beta-1-interacting protein</fullName>
        <shortName evidence="7">Na(+)/K(+)-transporting ATPase subunit beta-1-interacting protein</shortName>
    </recommendedName>
</protein>
<dbReference type="FunCoup" id="A0A7R8UC35">
    <property type="interactions" value="1"/>
</dbReference>
<keyword evidence="6 7" id="KW-0472">Membrane</keyword>
<organism evidence="9 10">
    <name type="scientific">Hermetia illucens</name>
    <name type="common">Black soldier fly</name>
    <dbReference type="NCBI Taxonomy" id="343691"/>
    <lineage>
        <taxon>Eukaryota</taxon>
        <taxon>Metazoa</taxon>
        <taxon>Ecdysozoa</taxon>
        <taxon>Arthropoda</taxon>
        <taxon>Hexapoda</taxon>
        <taxon>Insecta</taxon>
        <taxon>Pterygota</taxon>
        <taxon>Neoptera</taxon>
        <taxon>Endopterygota</taxon>
        <taxon>Diptera</taxon>
        <taxon>Brachycera</taxon>
        <taxon>Stratiomyomorpha</taxon>
        <taxon>Stratiomyidae</taxon>
        <taxon>Hermetiinae</taxon>
        <taxon>Hermetia</taxon>
    </lineage>
</organism>
<name>A0A7R8UC35_HERIL</name>
<dbReference type="GO" id="GO:0002028">
    <property type="term" value="P:regulation of sodium ion transport"/>
    <property type="evidence" value="ECO:0007669"/>
    <property type="project" value="UniProtKB-UniRule"/>
</dbReference>
<dbReference type="Pfam" id="PF05640">
    <property type="entry name" value="NKAIN"/>
    <property type="match status" value="1"/>
</dbReference>
<feature type="region of interest" description="Disordered" evidence="8">
    <location>
        <begin position="495"/>
        <end position="629"/>
    </location>
</feature>
<dbReference type="InParanoid" id="A0A7R8UC35"/>
<keyword evidence="5 7" id="KW-1133">Transmembrane helix</keyword>
<evidence type="ECO:0000256" key="1">
    <source>
        <dbReference type="ARBA" id="ARBA00004651"/>
    </source>
</evidence>
<dbReference type="PANTHER" id="PTHR13084:SF6">
    <property type="entry name" value="SODIUM_POTASSIUM-TRANSPORTING ATPASE SUBUNIT BETA-1-INTERACTING PROTEIN"/>
    <property type="match status" value="1"/>
</dbReference>
<dbReference type="AlphaFoldDB" id="A0A7R8UC35"/>
<feature type="compositionally biased region" description="Polar residues" evidence="8">
    <location>
        <begin position="252"/>
        <end position="263"/>
    </location>
</feature>
<feature type="compositionally biased region" description="Polar residues" evidence="8">
    <location>
        <begin position="716"/>
        <end position="733"/>
    </location>
</feature>
<feature type="compositionally biased region" description="Basic residues" evidence="8">
    <location>
        <begin position="554"/>
        <end position="563"/>
    </location>
</feature>
<dbReference type="GO" id="GO:0005886">
    <property type="term" value="C:plasma membrane"/>
    <property type="evidence" value="ECO:0007669"/>
    <property type="project" value="UniProtKB-SubCell"/>
</dbReference>
<dbReference type="Proteomes" id="UP000594454">
    <property type="component" value="Chromosome 1"/>
</dbReference>
<dbReference type="OrthoDB" id="10050321at2759"/>
<dbReference type="EMBL" id="LR899009">
    <property type="protein sequence ID" value="CAD7077809.1"/>
    <property type="molecule type" value="Genomic_DNA"/>
</dbReference>
<evidence type="ECO:0000313" key="10">
    <source>
        <dbReference type="Proteomes" id="UP000594454"/>
    </source>
</evidence>
<evidence type="ECO:0000256" key="2">
    <source>
        <dbReference type="ARBA" id="ARBA00006364"/>
    </source>
</evidence>